<dbReference type="AlphaFoldDB" id="L0NMQ8"/>
<sequence length="188" mass="21286">MWIDLDKTEIATILAATSEPSIVAKLIPSTEHPDAGAFIEAADRFSNYLHVDDDAVFERTRNGAYVMGWLWVPNQLAGFDELNDFDDYDISRECRELLEAAHHFDVETLDVHSETELGEGSLDGFRWTLLLEENNLLLSIRAQDQSLSWSYTESRSTDGDSASSVDVTDERCLRFMLEAIGQFRSRSD</sequence>
<dbReference type="RefSeq" id="WP_052642896.1">
    <property type="nucleotide sequence ID" value="NZ_FO082821.1"/>
</dbReference>
<reference evidence="1 2" key="1">
    <citation type="journal article" date="2013" name="Genome Biol. Evol.">
        <title>Life in an arsenic-containing gold mine: genome and physiology of the autotrophic arsenite-oxidizing bacterium rhizobium sp. NT-26.</title>
        <authorList>
            <person name="Andres J."/>
            <person name="Arsene-Ploetze F."/>
            <person name="Barbe V."/>
            <person name="Brochier-Armanet C."/>
            <person name="Cleiss-Arnold J."/>
            <person name="Coppee J.Y."/>
            <person name="Dillies M.A."/>
            <person name="Geist"/>
            <person name="L"/>
            <person name="Joublin A."/>
            <person name="Koechler S."/>
            <person name="Lassalle F."/>
            <person name="Marchal M."/>
            <person name="Medigue C."/>
            <person name="Muller D."/>
            <person name="Nesme X."/>
            <person name="Plewniak F."/>
            <person name="Proux C."/>
            <person name="Ramirez-Bahena M.H."/>
            <person name="Schenowitz C."/>
            <person name="Sismeiro O."/>
            <person name="Vallenet D."/>
            <person name="Santini J.M."/>
            <person name="Bertin P.N."/>
        </authorList>
    </citation>
    <scope>NUCLEOTIDE SEQUENCE [LARGE SCALE GENOMIC DNA]</scope>
    <source>
        <strain evidence="1 2">NT-26</strain>
        <plasmid evidence="1 2">NT26_p1</plasmid>
    </source>
</reference>
<evidence type="ECO:0000313" key="2">
    <source>
        <dbReference type="Proteomes" id="UP000010792"/>
    </source>
</evidence>
<geneLocation type="plasmid" evidence="1 2">
    <name>NT26_p1</name>
</geneLocation>
<accession>L0NMQ8</accession>
<protein>
    <submittedName>
        <fullName evidence="1">Uncharacterized protein</fullName>
    </submittedName>
</protein>
<name>L0NMQ8_9HYPH</name>
<dbReference type="OrthoDB" id="8389104at2"/>
<dbReference type="KEGG" id="rht:NT26_p10336"/>
<keyword evidence="2" id="KW-1185">Reference proteome</keyword>
<organism evidence="1 2">
    <name type="scientific">Pseudorhizobium banfieldiae</name>
    <dbReference type="NCBI Taxonomy" id="1125847"/>
    <lineage>
        <taxon>Bacteria</taxon>
        <taxon>Pseudomonadati</taxon>
        <taxon>Pseudomonadota</taxon>
        <taxon>Alphaproteobacteria</taxon>
        <taxon>Hyphomicrobiales</taxon>
        <taxon>Rhizobiaceae</taxon>
        <taxon>Rhizobium/Agrobacterium group</taxon>
        <taxon>Pseudorhizobium</taxon>
    </lineage>
</organism>
<gene>
    <name evidence="1" type="ORF">NT26_p10336</name>
</gene>
<dbReference type="Proteomes" id="UP000010792">
    <property type="component" value="Plasmid NT26_p1"/>
</dbReference>
<evidence type="ECO:0000313" key="1">
    <source>
        <dbReference type="EMBL" id="CCF22355.1"/>
    </source>
</evidence>
<proteinExistence type="predicted"/>
<dbReference type="EMBL" id="FO082821">
    <property type="protein sequence ID" value="CCF22355.1"/>
    <property type="molecule type" value="Genomic_DNA"/>
</dbReference>
<keyword evidence="1" id="KW-0614">Plasmid</keyword>